<evidence type="ECO:0008006" key="3">
    <source>
        <dbReference type="Google" id="ProtNLM"/>
    </source>
</evidence>
<reference evidence="1 2" key="1">
    <citation type="submission" date="2018-11" db="EMBL/GenBank/DDBJ databases">
        <title>Trebonia kvetii gen.nov., sp.nov., a novel acidophilic actinobacterium, and proposal of the new actinobacterial family Treboniaceae fam. nov.</title>
        <authorList>
            <person name="Rapoport D."/>
            <person name="Sagova-Mareckova M."/>
            <person name="Sedlacek I."/>
            <person name="Provaznik J."/>
            <person name="Kralova S."/>
            <person name="Pavlinic D."/>
            <person name="Benes V."/>
            <person name="Kopecky J."/>
        </authorList>
    </citation>
    <scope>NUCLEOTIDE SEQUENCE [LARGE SCALE GENOMIC DNA]</scope>
    <source>
        <strain evidence="1 2">15Tr583</strain>
    </source>
</reference>
<dbReference type="OrthoDB" id="4578369at2"/>
<dbReference type="RefSeq" id="WP_145857511.1">
    <property type="nucleotide sequence ID" value="NZ_RPFW01000005.1"/>
</dbReference>
<dbReference type="InterPro" id="IPR029068">
    <property type="entry name" value="Glyas_Bleomycin-R_OHBP_Dase"/>
</dbReference>
<dbReference type="Proteomes" id="UP000460272">
    <property type="component" value="Unassembled WGS sequence"/>
</dbReference>
<name>A0A6P2BW00_9ACTN</name>
<dbReference type="SUPFAM" id="SSF54593">
    <property type="entry name" value="Glyoxalase/Bleomycin resistance protein/Dihydroxybiphenyl dioxygenase"/>
    <property type="match status" value="1"/>
</dbReference>
<dbReference type="Gene3D" id="3.10.180.10">
    <property type="entry name" value="2,3-Dihydroxybiphenyl 1,2-Dioxygenase, domain 1"/>
    <property type="match status" value="1"/>
</dbReference>
<dbReference type="EMBL" id="RPFW01000005">
    <property type="protein sequence ID" value="TVZ02471.1"/>
    <property type="molecule type" value="Genomic_DNA"/>
</dbReference>
<proteinExistence type="predicted"/>
<evidence type="ECO:0000313" key="2">
    <source>
        <dbReference type="Proteomes" id="UP000460272"/>
    </source>
</evidence>
<gene>
    <name evidence="1" type="ORF">EAS64_27130</name>
</gene>
<accession>A0A6P2BW00</accession>
<dbReference type="Pfam" id="PF13669">
    <property type="entry name" value="Glyoxalase_4"/>
    <property type="match status" value="1"/>
</dbReference>
<comment type="caution">
    <text evidence="1">The sequence shown here is derived from an EMBL/GenBank/DDBJ whole genome shotgun (WGS) entry which is preliminary data.</text>
</comment>
<sequence>MLEGQHYQNAYVTRNIDDAVARVTARADARSVVQFDATTEVLTAFGRRPHTIKLAFAWIGDLQYEFIEPVAEAVPMFAPMLPDDDLPRFHHSCARVPDWEDFRRRVDEQPYPVVIEGAGGSGLKFLFLDTRDLLGHYLEYTWMTDASWERMGGR</sequence>
<keyword evidence="2" id="KW-1185">Reference proteome</keyword>
<organism evidence="1 2">
    <name type="scientific">Trebonia kvetii</name>
    <dbReference type="NCBI Taxonomy" id="2480626"/>
    <lineage>
        <taxon>Bacteria</taxon>
        <taxon>Bacillati</taxon>
        <taxon>Actinomycetota</taxon>
        <taxon>Actinomycetes</taxon>
        <taxon>Streptosporangiales</taxon>
        <taxon>Treboniaceae</taxon>
        <taxon>Trebonia</taxon>
    </lineage>
</organism>
<protein>
    <recommendedName>
        <fullName evidence="3">VOC family protein</fullName>
    </recommendedName>
</protein>
<evidence type="ECO:0000313" key="1">
    <source>
        <dbReference type="EMBL" id="TVZ02471.1"/>
    </source>
</evidence>
<dbReference type="AlphaFoldDB" id="A0A6P2BW00"/>